<dbReference type="EMBL" id="JBBKZU010000027">
    <property type="protein sequence ID" value="MEJ8815950.1"/>
    <property type="molecule type" value="Genomic_DNA"/>
</dbReference>
<dbReference type="RefSeq" id="WP_340361145.1">
    <property type="nucleotide sequence ID" value="NZ_JBBKZU010000027.1"/>
</dbReference>
<keyword evidence="2" id="KW-0238">DNA-binding</keyword>
<evidence type="ECO:0000256" key="4">
    <source>
        <dbReference type="PROSITE-ProRule" id="PRU00169"/>
    </source>
</evidence>
<comment type="caution">
    <text evidence="7">The sequence shown here is derived from an EMBL/GenBank/DDBJ whole genome shotgun (WGS) entry which is preliminary data.</text>
</comment>
<evidence type="ECO:0000313" key="8">
    <source>
        <dbReference type="Proteomes" id="UP001365846"/>
    </source>
</evidence>
<dbReference type="InterPro" id="IPR036388">
    <property type="entry name" value="WH-like_DNA-bd_sf"/>
</dbReference>
<organism evidence="7 8">
    <name type="scientific">Variovorax ureilyticus</name>
    <dbReference type="NCBI Taxonomy" id="1836198"/>
    <lineage>
        <taxon>Bacteria</taxon>
        <taxon>Pseudomonadati</taxon>
        <taxon>Pseudomonadota</taxon>
        <taxon>Betaproteobacteria</taxon>
        <taxon>Burkholderiales</taxon>
        <taxon>Comamonadaceae</taxon>
        <taxon>Variovorax</taxon>
    </lineage>
</organism>
<gene>
    <name evidence="7" type="ORF">WKW77_33155</name>
</gene>
<reference evidence="7 8" key="1">
    <citation type="submission" date="2024-03" db="EMBL/GenBank/DDBJ databases">
        <title>Novel species of the genus Variovorax.</title>
        <authorList>
            <person name="Liu Q."/>
            <person name="Xin Y.-H."/>
        </authorList>
    </citation>
    <scope>NUCLEOTIDE SEQUENCE [LARGE SCALE GENOMIC DNA]</scope>
    <source>
        <strain evidence="7 8">KACC 18899</strain>
    </source>
</reference>
<feature type="domain" description="Response regulatory" evidence="6">
    <location>
        <begin position="17"/>
        <end position="130"/>
    </location>
</feature>
<comment type="caution">
    <text evidence="4">Lacks conserved residue(s) required for the propagation of feature annotation.</text>
</comment>
<dbReference type="InterPro" id="IPR011006">
    <property type="entry name" value="CheY-like_superfamily"/>
</dbReference>
<sequence length="212" mass="23203">MLGLERNGCASVAPLVRLVEVEDAFQLFLELRQILESDGCQVVTFGSVEELLLQQPGSAPGCMVLCADTLGPEGLDLQALLASQSDLPVILVTSITTARDVVRAMKQGAADFFCEPLDERAILSAVEKAAADHRRKAESRELRQAFELRRASLSPRELEVYEQLVLGSSGEAICERLGLAERTLKHHRSKVMEKLGFRSIVELVRVVEGCKG</sequence>
<dbReference type="SMART" id="SM00448">
    <property type="entry name" value="REC"/>
    <property type="match status" value="1"/>
</dbReference>
<dbReference type="Gene3D" id="1.10.10.10">
    <property type="entry name" value="Winged helix-like DNA-binding domain superfamily/Winged helix DNA-binding domain"/>
    <property type="match status" value="1"/>
</dbReference>
<dbReference type="Pfam" id="PF00072">
    <property type="entry name" value="Response_reg"/>
    <property type="match status" value="1"/>
</dbReference>
<feature type="domain" description="HTH luxR-type" evidence="5">
    <location>
        <begin position="149"/>
        <end position="211"/>
    </location>
</feature>
<protein>
    <submittedName>
        <fullName evidence="7">LuxR C-terminal-related transcriptional regulator</fullName>
    </submittedName>
</protein>
<dbReference type="InterPro" id="IPR001789">
    <property type="entry name" value="Sig_transdc_resp-reg_receiver"/>
</dbReference>
<dbReference type="PROSITE" id="PS50110">
    <property type="entry name" value="RESPONSE_REGULATORY"/>
    <property type="match status" value="1"/>
</dbReference>
<keyword evidence="1" id="KW-0805">Transcription regulation</keyword>
<keyword evidence="3" id="KW-0804">Transcription</keyword>
<dbReference type="PANTHER" id="PTHR44688">
    <property type="entry name" value="DNA-BINDING TRANSCRIPTIONAL ACTIVATOR DEVR_DOSR"/>
    <property type="match status" value="1"/>
</dbReference>
<dbReference type="Gene3D" id="3.40.50.2300">
    <property type="match status" value="1"/>
</dbReference>
<dbReference type="CDD" id="cd06170">
    <property type="entry name" value="LuxR_C_like"/>
    <property type="match status" value="1"/>
</dbReference>
<evidence type="ECO:0000256" key="2">
    <source>
        <dbReference type="ARBA" id="ARBA00023125"/>
    </source>
</evidence>
<dbReference type="SUPFAM" id="SSF52172">
    <property type="entry name" value="CheY-like"/>
    <property type="match status" value="1"/>
</dbReference>
<evidence type="ECO:0000259" key="5">
    <source>
        <dbReference type="PROSITE" id="PS50043"/>
    </source>
</evidence>
<dbReference type="SMART" id="SM00421">
    <property type="entry name" value="HTH_LUXR"/>
    <property type="match status" value="1"/>
</dbReference>
<dbReference type="Pfam" id="PF00196">
    <property type="entry name" value="GerE"/>
    <property type="match status" value="1"/>
</dbReference>
<dbReference type="Proteomes" id="UP001365846">
    <property type="component" value="Unassembled WGS sequence"/>
</dbReference>
<keyword evidence="8" id="KW-1185">Reference proteome</keyword>
<evidence type="ECO:0000256" key="1">
    <source>
        <dbReference type="ARBA" id="ARBA00023015"/>
    </source>
</evidence>
<evidence type="ECO:0000259" key="6">
    <source>
        <dbReference type="PROSITE" id="PS50110"/>
    </source>
</evidence>
<dbReference type="InterPro" id="IPR000792">
    <property type="entry name" value="Tscrpt_reg_LuxR_C"/>
</dbReference>
<evidence type="ECO:0000313" key="7">
    <source>
        <dbReference type="EMBL" id="MEJ8815950.1"/>
    </source>
</evidence>
<dbReference type="PRINTS" id="PR00038">
    <property type="entry name" value="HTHLUXR"/>
</dbReference>
<name>A0ABU8VQS3_9BURK</name>
<proteinExistence type="predicted"/>
<dbReference type="PROSITE" id="PS50043">
    <property type="entry name" value="HTH_LUXR_2"/>
    <property type="match status" value="1"/>
</dbReference>
<dbReference type="PANTHER" id="PTHR44688:SF16">
    <property type="entry name" value="DNA-BINDING TRANSCRIPTIONAL ACTIVATOR DEVR_DOSR"/>
    <property type="match status" value="1"/>
</dbReference>
<evidence type="ECO:0000256" key="3">
    <source>
        <dbReference type="ARBA" id="ARBA00023163"/>
    </source>
</evidence>
<accession>A0ABU8VQS3</accession>